<feature type="domain" description="NADP-dependent oxidoreductase" evidence="2">
    <location>
        <begin position="1"/>
        <end position="52"/>
    </location>
</feature>
<dbReference type="PANTHER" id="PTHR43364:SF4">
    <property type="entry name" value="NAD(P)-LINKED OXIDOREDUCTASE SUPERFAMILY PROTEIN"/>
    <property type="match status" value="1"/>
</dbReference>
<dbReference type="InterPro" id="IPR023210">
    <property type="entry name" value="NADP_OxRdtase_dom"/>
</dbReference>
<dbReference type="RefSeq" id="WP_317548796.1">
    <property type="nucleotide sequence ID" value="NZ_JAWLKE010000006.1"/>
</dbReference>
<dbReference type="Proteomes" id="UP001185899">
    <property type="component" value="Unassembled WGS sequence"/>
</dbReference>
<sequence>MTPAEVALAWTLRHPSVVSSLIGARTPEQLQQNISALDVTFDEYQLDTLHAASAVDLGFPHEFLMRPMVRGVTTGRTTVRHRPIRTW</sequence>
<accession>A0ABU4B0J7</accession>
<reference evidence="3 4" key="1">
    <citation type="submission" date="2023-10" db="EMBL/GenBank/DDBJ databases">
        <title>Development of a sustainable strategy for remediation of hydrocarbon-contaminated territories based on the waste exchange concept.</title>
        <authorList>
            <person name="Krivoruchko A."/>
        </authorList>
    </citation>
    <scope>NUCLEOTIDE SEQUENCE [LARGE SCALE GENOMIC DNA]</scope>
    <source>
        <strain evidence="3 4">IEGM 1322</strain>
    </source>
</reference>
<protein>
    <submittedName>
        <fullName evidence="3">Aldo/keto reductase</fullName>
    </submittedName>
</protein>
<dbReference type="InterPro" id="IPR050523">
    <property type="entry name" value="AKR_Detox_Biosynth"/>
</dbReference>
<proteinExistence type="predicted"/>
<evidence type="ECO:0000259" key="2">
    <source>
        <dbReference type="Pfam" id="PF00248"/>
    </source>
</evidence>
<dbReference type="SUPFAM" id="SSF51430">
    <property type="entry name" value="NAD(P)-linked oxidoreductase"/>
    <property type="match status" value="1"/>
</dbReference>
<evidence type="ECO:0000313" key="4">
    <source>
        <dbReference type="Proteomes" id="UP001185899"/>
    </source>
</evidence>
<evidence type="ECO:0000313" key="3">
    <source>
        <dbReference type="EMBL" id="MDV6232022.1"/>
    </source>
</evidence>
<dbReference type="EMBL" id="JAWLKE010000006">
    <property type="protein sequence ID" value="MDV6232022.1"/>
    <property type="molecule type" value="Genomic_DNA"/>
</dbReference>
<evidence type="ECO:0000256" key="1">
    <source>
        <dbReference type="ARBA" id="ARBA00023002"/>
    </source>
</evidence>
<organism evidence="3 4">
    <name type="scientific">Rhodococcus cercidiphylli</name>
    <dbReference type="NCBI Taxonomy" id="489916"/>
    <lineage>
        <taxon>Bacteria</taxon>
        <taxon>Bacillati</taxon>
        <taxon>Actinomycetota</taxon>
        <taxon>Actinomycetes</taxon>
        <taxon>Mycobacteriales</taxon>
        <taxon>Nocardiaceae</taxon>
        <taxon>Rhodococcus</taxon>
    </lineage>
</organism>
<dbReference type="Pfam" id="PF00248">
    <property type="entry name" value="Aldo_ket_red"/>
    <property type="match status" value="1"/>
</dbReference>
<keyword evidence="4" id="KW-1185">Reference proteome</keyword>
<gene>
    <name evidence="3" type="ORF">R3P95_15835</name>
</gene>
<dbReference type="InterPro" id="IPR036812">
    <property type="entry name" value="NAD(P)_OxRdtase_dom_sf"/>
</dbReference>
<keyword evidence="1" id="KW-0560">Oxidoreductase</keyword>
<comment type="caution">
    <text evidence="3">The sequence shown here is derived from an EMBL/GenBank/DDBJ whole genome shotgun (WGS) entry which is preliminary data.</text>
</comment>
<name>A0ABU4B0J7_9NOCA</name>
<dbReference type="Gene3D" id="3.20.20.100">
    <property type="entry name" value="NADP-dependent oxidoreductase domain"/>
    <property type="match status" value="1"/>
</dbReference>
<dbReference type="PANTHER" id="PTHR43364">
    <property type="entry name" value="NADH-SPECIFIC METHYLGLYOXAL REDUCTASE-RELATED"/>
    <property type="match status" value="1"/>
</dbReference>